<dbReference type="InterPro" id="IPR046373">
    <property type="entry name" value="Acyl-CoA_Oxase/DH_mid-dom_sf"/>
</dbReference>
<dbReference type="AlphaFoldDB" id="A0A443IX38"/>
<dbReference type="InterPro" id="IPR006091">
    <property type="entry name" value="Acyl-CoA_Oxase/DH_mid-dom"/>
</dbReference>
<dbReference type="PANTHER" id="PTHR43831:SF1">
    <property type="entry name" value="ISOBUTYRYL-COA DEHYDROGENASE, MITOCHONDRIAL"/>
    <property type="match status" value="1"/>
</dbReference>
<dbReference type="Gene3D" id="1.20.140.10">
    <property type="entry name" value="Butyryl-CoA Dehydrogenase, subunit A, domain 3"/>
    <property type="match status" value="1"/>
</dbReference>
<dbReference type="GO" id="GO:0050660">
    <property type="term" value="F:flavin adenine dinucleotide binding"/>
    <property type="evidence" value="ECO:0007669"/>
    <property type="project" value="InterPro"/>
</dbReference>
<dbReference type="InterPro" id="IPR037069">
    <property type="entry name" value="AcylCoA_DH/ox_N_sf"/>
</dbReference>
<reference evidence="6 7" key="1">
    <citation type="submission" date="2019-01" db="EMBL/GenBank/DDBJ databases">
        <title>Sinorhodobacter populi sp. nov. isolated from the symptomatic bark tissue of Populus euramericana canker.</title>
        <authorList>
            <person name="Xu G."/>
        </authorList>
    </citation>
    <scope>NUCLEOTIDE SEQUENCE [LARGE SCALE GENOMIC DNA]</scope>
    <source>
        <strain evidence="6 7">2D-5</strain>
    </source>
</reference>
<dbReference type="EMBL" id="SAUW01000007">
    <property type="protein sequence ID" value="RWR12642.1"/>
    <property type="molecule type" value="Genomic_DNA"/>
</dbReference>
<evidence type="ECO:0000313" key="6">
    <source>
        <dbReference type="EMBL" id="RWR12642.1"/>
    </source>
</evidence>
<name>A0A443IX38_9RHOB</name>
<evidence type="ECO:0000259" key="3">
    <source>
        <dbReference type="Pfam" id="PF02770"/>
    </source>
</evidence>
<dbReference type="GO" id="GO:0016627">
    <property type="term" value="F:oxidoreductase activity, acting on the CH-CH group of donors"/>
    <property type="evidence" value="ECO:0007669"/>
    <property type="project" value="InterPro"/>
</dbReference>
<dbReference type="CDD" id="cd00567">
    <property type="entry name" value="ACAD"/>
    <property type="match status" value="1"/>
</dbReference>
<evidence type="ECO:0000256" key="2">
    <source>
        <dbReference type="ARBA" id="ARBA00023002"/>
    </source>
</evidence>
<dbReference type="InterPro" id="IPR036250">
    <property type="entry name" value="AcylCo_DH-like_C"/>
</dbReference>
<feature type="domain" description="Acyl-CoA oxidase/dehydrogenase middle" evidence="3">
    <location>
        <begin position="126"/>
        <end position="216"/>
    </location>
</feature>
<feature type="domain" description="Acyl-CoA dehydrogenase/oxidase N-terminal" evidence="4">
    <location>
        <begin position="23"/>
        <end position="91"/>
    </location>
</feature>
<feature type="domain" description="Acyl-CoA dehydrogenase C-terminal" evidence="5">
    <location>
        <begin position="245"/>
        <end position="367"/>
    </location>
</feature>
<dbReference type="InterPro" id="IPR013786">
    <property type="entry name" value="AcylCoA_DH/ox_N"/>
</dbReference>
<keyword evidence="7" id="KW-1185">Reference proteome</keyword>
<dbReference type="SUPFAM" id="SSF56645">
    <property type="entry name" value="Acyl-CoA dehydrogenase NM domain-like"/>
    <property type="match status" value="1"/>
</dbReference>
<dbReference type="InterPro" id="IPR009100">
    <property type="entry name" value="AcylCoA_DH/oxidase_NM_dom_sf"/>
</dbReference>
<reference evidence="6 7" key="2">
    <citation type="submission" date="2019-01" db="EMBL/GenBank/DDBJ databases">
        <authorList>
            <person name="Li Y."/>
        </authorList>
    </citation>
    <scope>NUCLEOTIDE SEQUENCE [LARGE SCALE GENOMIC DNA]</scope>
    <source>
        <strain evidence="6 7">2D-5</strain>
    </source>
</reference>
<dbReference type="InterPro" id="IPR052547">
    <property type="entry name" value="Mito_Isobutyryl-CoADH"/>
</dbReference>
<dbReference type="InterPro" id="IPR013107">
    <property type="entry name" value="Acyl-CoA_DH_C"/>
</dbReference>
<evidence type="ECO:0000313" key="7">
    <source>
        <dbReference type="Proteomes" id="UP000285710"/>
    </source>
</evidence>
<dbReference type="RefSeq" id="WP_128269433.1">
    <property type="nucleotide sequence ID" value="NZ_SAUW01000007.1"/>
</dbReference>
<dbReference type="Pfam" id="PF02771">
    <property type="entry name" value="Acyl-CoA_dh_N"/>
    <property type="match status" value="1"/>
</dbReference>
<evidence type="ECO:0000259" key="5">
    <source>
        <dbReference type="Pfam" id="PF08028"/>
    </source>
</evidence>
<gene>
    <name evidence="6" type="ORF">D2T33_07970</name>
</gene>
<dbReference type="Pfam" id="PF02770">
    <property type="entry name" value="Acyl-CoA_dh_M"/>
    <property type="match status" value="1"/>
</dbReference>
<organism evidence="6 7">
    <name type="scientific">Paenirhodobacter populi</name>
    <dbReference type="NCBI Taxonomy" id="2306993"/>
    <lineage>
        <taxon>Bacteria</taxon>
        <taxon>Pseudomonadati</taxon>
        <taxon>Pseudomonadota</taxon>
        <taxon>Alphaproteobacteria</taxon>
        <taxon>Rhodobacterales</taxon>
        <taxon>Rhodobacter group</taxon>
        <taxon>Paenirhodobacter</taxon>
    </lineage>
</organism>
<dbReference type="Gene3D" id="2.40.110.10">
    <property type="entry name" value="Butyryl-CoA Dehydrogenase, subunit A, domain 2"/>
    <property type="match status" value="1"/>
</dbReference>
<dbReference type="SUPFAM" id="SSF47203">
    <property type="entry name" value="Acyl-CoA dehydrogenase C-terminal domain-like"/>
    <property type="match status" value="1"/>
</dbReference>
<dbReference type="PANTHER" id="PTHR43831">
    <property type="entry name" value="ISOBUTYRYL-COA DEHYDROGENASE"/>
    <property type="match status" value="1"/>
</dbReference>
<evidence type="ECO:0000256" key="1">
    <source>
        <dbReference type="ARBA" id="ARBA00022630"/>
    </source>
</evidence>
<keyword evidence="2" id="KW-0560">Oxidoreductase</keyword>
<dbReference type="PIRSF" id="PIRSF016578">
    <property type="entry name" value="HsaA"/>
    <property type="match status" value="1"/>
</dbReference>
<proteinExistence type="predicted"/>
<protein>
    <submittedName>
        <fullName evidence="6">Acyl-CoA dehydrogenase</fullName>
    </submittedName>
</protein>
<accession>A0A443IX38</accession>
<evidence type="ECO:0000259" key="4">
    <source>
        <dbReference type="Pfam" id="PF02771"/>
    </source>
</evidence>
<sequence length="384" mass="40436">MLISSLTPVASEPERARALADLFAADAGALDAGGHFPHDHIAALRRAGLLALTVPVRFGGAGRGLAVAAEVIREIGRGDPSTGLVLVMQYAQLATLHRGRWPAALVARVATGAAERGELVNALRVEPDLGTPLRGGLPATTARRGEGGWHLSGRKIYSTGSEGLSWGIVWARTDEETPRVGQFLVPFSAEGVRIERSWDTLGLRSSSSHDVIFEDVALPAEYAADLRRPEEWAGQGGDASAWIGLLIAALYTGVAEAGRDWIAGFLTARVPANLGKPLAELPRMQEALGAIEERIAVNRRLIGSAAAEVDAGHPPAASETGLIKHVATENAIAAVEGAVRLAGNHAIARRNPLERHLRDVLCGRIHSPQEDTALITAGRAVLGL</sequence>
<keyword evidence="1" id="KW-0285">Flavoprotein</keyword>
<comment type="caution">
    <text evidence="6">The sequence shown here is derived from an EMBL/GenBank/DDBJ whole genome shotgun (WGS) entry which is preliminary data.</text>
</comment>
<dbReference type="Pfam" id="PF08028">
    <property type="entry name" value="Acyl-CoA_dh_2"/>
    <property type="match status" value="1"/>
</dbReference>
<dbReference type="Gene3D" id="1.10.540.10">
    <property type="entry name" value="Acyl-CoA dehydrogenase/oxidase, N-terminal domain"/>
    <property type="match status" value="1"/>
</dbReference>
<dbReference type="Proteomes" id="UP000285710">
    <property type="component" value="Unassembled WGS sequence"/>
</dbReference>